<dbReference type="SUPFAM" id="SSF52540">
    <property type="entry name" value="P-loop containing nucleoside triphosphate hydrolases"/>
    <property type="match status" value="1"/>
</dbReference>
<evidence type="ECO:0000313" key="9">
    <source>
        <dbReference type="EMBL" id="CAK7340801.1"/>
    </source>
</evidence>
<feature type="compositionally biased region" description="Polar residues" evidence="6">
    <location>
        <begin position="2423"/>
        <end position="2439"/>
    </location>
</feature>
<dbReference type="SUPFAM" id="SSF52047">
    <property type="entry name" value="RNI-like"/>
    <property type="match status" value="4"/>
</dbReference>
<feature type="domain" description="Disease resistance protein At4g27190-like leucine-rich repeats" evidence="8">
    <location>
        <begin position="1825"/>
        <end position="1957"/>
    </location>
</feature>
<dbReference type="PANTHER" id="PTHR33463:SF198">
    <property type="entry name" value="RPP4C3"/>
    <property type="match status" value="1"/>
</dbReference>
<feature type="compositionally biased region" description="Polar residues" evidence="6">
    <location>
        <begin position="2495"/>
        <end position="2505"/>
    </location>
</feature>
<protein>
    <recommendedName>
        <fullName evidence="11">AAA+ ATPase domain-containing protein</fullName>
    </recommendedName>
</protein>
<dbReference type="InterPro" id="IPR002182">
    <property type="entry name" value="NB-ARC"/>
</dbReference>
<keyword evidence="5" id="KW-0175">Coiled coil</keyword>
<dbReference type="InterPro" id="IPR042197">
    <property type="entry name" value="Apaf_helical"/>
</dbReference>
<feature type="compositionally biased region" description="Basic and acidic residues" evidence="6">
    <location>
        <begin position="2312"/>
        <end position="2325"/>
    </location>
</feature>
<feature type="coiled-coil region" evidence="5">
    <location>
        <begin position="2611"/>
        <end position="2645"/>
    </location>
</feature>
<dbReference type="Gene3D" id="3.80.10.10">
    <property type="entry name" value="Ribonuclease Inhibitor"/>
    <property type="match status" value="7"/>
</dbReference>
<keyword evidence="3" id="KW-0611">Plant defense</keyword>
<feature type="region of interest" description="Disordered" evidence="6">
    <location>
        <begin position="2485"/>
        <end position="2505"/>
    </location>
</feature>
<dbReference type="Gene3D" id="3.40.50.300">
    <property type="entry name" value="P-loop containing nucleotide triphosphate hydrolases"/>
    <property type="match status" value="1"/>
</dbReference>
<dbReference type="PANTHER" id="PTHR33463">
    <property type="entry name" value="NB-ARC DOMAIN-CONTAINING PROTEIN-RELATED"/>
    <property type="match status" value="1"/>
</dbReference>
<name>A0AAV1RVT3_9ROSI</name>
<reference evidence="9 10" key="1">
    <citation type="submission" date="2024-01" db="EMBL/GenBank/DDBJ databases">
        <authorList>
            <person name="Waweru B."/>
        </authorList>
    </citation>
    <scope>NUCLEOTIDE SEQUENCE [LARGE SCALE GENOMIC DNA]</scope>
</reference>
<evidence type="ECO:0000256" key="2">
    <source>
        <dbReference type="ARBA" id="ARBA00022741"/>
    </source>
</evidence>
<dbReference type="SUPFAM" id="SSF52058">
    <property type="entry name" value="L domain-like"/>
    <property type="match status" value="2"/>
</dbReference>
<dbReference type="FunFam" id="3.40.50.300:FF:001091">
    <property type="entry name" value="Probable disease resistance protein At1g61300"/>
    <property type="match status" value="1"/>
</dbReference>
<feature type="domain" description="Disease resistance protein At4g27190-like leucine-rich repeats" evidence="8">
    <location>
        <begin position="1448"/>
        <end position="1550"/>
    </location>
</feature>
<gene>
    <name evidence="9" type="ORF">DCAF_LOCUS15888</name>
</gene>
<dbReference type="InterPro" id="IPR050905">
    <property type="entry name" value="Plant_NBS-LRR"/>
</dbReference>
<evidence type="ECO:0000256" key="4">
    <source>
        <dbReference type="ARBA" id="ARBA00022840"/>
    </source>
</evidence>
<feature type="region of interest" description="Disordered" evidence="6">
    <location>
        <begin position="2292"/>
        <end position="2341"/>
    </location>
</feature>
<comment type="similarity">
    <text evidence="1">Belongs to the disease resistance NB-LRR family.</text>
</comment>
<feature type="domain" description="Disease resistance protein At4g27190-like leucine-rich repeats" evidence="8">
    <location>
        <begin position="955"/>
        <end position="1080"/>
    </location>
</feature>
<evidence type="ECO:0000256" key="3">
    <source>
        <dbReference type="ARBA" id="ARBA00022821"/>
    </source>
</evidence>
<dbReference type="GO" id="GO:0043531">
    <property type="term" value="F:ADP binding"/>
    <property type="evidence" value="ECO:0007669"/>
    <property type="project" value="InterPro"/>
</dbReference>
<dbReference type="Proteomes" id="UP001314170">
    <property type="component" value="Unassembled WGS sequence"/>
</dbReference>
<dbReference type="PRINTS" id="PR00364">
    <property type="entry name" value="DISEASERSIST"/>
</dbReference>
<dbReference type="EMBL" id="CAWUPB010001160">
    <property type="protein sequence ID" value="CAK7340801.1"/>
    <property type="molecule type" value="Genomic_DNA"/>
</dbReference>
<dbReference type="Pfam" id="PF00931">
    <property type="entry name" value="NB-ARC"/>
    <property type="match status" value="1"/>
</dbReference>
<keyword evidence="10" id="KW-1185">Reference proteome</keyword>
<evidence type="ECO:0008006" key="11">
    <source>
        <dbReference type="Google" id="ProtNLM"/>
    </source>
</evidence>
<dbReference type="Gene3D" id="1.10.8.430">
    <property type="entry name" value="Helical domain of apoptotic protease-activating factors"/>
    <property type="match status" value="1"/>
</dbReference>
<feature type="domain" description="Disease resistance protein At4g27190-like leucine-rich repeats" evidence="8">
    <location>
        <begin position="1596"/>
        <end position="1743"/>
    </location>
</feature>
<accession>A0AAV1RVT3</accession>
<feature type="compositionally biased region" description="Basic and acidic residues" evidence="6">
    <location>
        <begin position="2293"/>
        <end position="2304"/>
    </location>
</feature>
<evidence type="ECO:0000259" key="7">
    <source>
        <dbReference type="Pfam" id="PF00931"/>
    </source>
</evidence>
<dbReference type="GO" id="GO:0005524">
    <property type="term" value="F:ATP binding"/>
    <property type="evidence" value="ECO:0007669"/>
    <property type="project" value="UniProtKB-KW"/>
</dbReference>
<keyword evidence="4" id="KW-0067">ATP-binding</keyword>
<feature type="domain" description="Disease resistance protein At4g27190-like leucine-rich repeats" evidence="8">
    <location>
        <begin position="1123"/>
        <end position="1269"/>
    </location>
</feature>
<dbReference type="InterPro" id="IPR057135">
    <property type="entry name" value="At4g27190-like_LRR"/>
</dbReference>
<feature type="domain" description="Disease resistance protein At4g27190-like leucine-rich repeats" evidence="8">
    <location>
        <begin position="763"/>
        <end position="863"/>
    </location>
</feature>
<proteinExistence type="inferred from homology"/>
<sequence length="2689" mass="303952">MATDIVLAVLSPVVEHTIGPIKTHICYALYCKSNLQNLKEEVDKLKTARESLQHRMDEETRNGKVIEECVRKWLLQVDGIIHKMEREPAEDEDPAKKKCFGGLCPNFKSRYQLGKKAKEELATVTTTLVEQPNFSSISYRAAPEMGVISTKGYQAMESRMPIFKDVMNALKVAGVNMVGVYGMGGIGKTTLAKEVAREATENKLFDKMVFASVTRTPDIMKIQGEIADQLGLTFDEESEWGRANRLRERLTKEKKILIVLDDLWKKVDLEAVGISLQDEQKECKMLLTSREYDVLSSGMDVREKFSISALNEEEAWDLFKTTAGGNVEDPQVQPIALKIATKCAGLPVAIVTSAKALKDKSLPEWKDALRELERPSPTNFTGVQGEVYSAIELSYKHLGSDDLKSTFLLSSRMGYNGSTENLLKYGMGAGLFSDVATVEEARNRLHSLVHKLKASSLLLDTDTSKQFSIHDVVRDVAISIAYRDCNVFVKSDAVELKWRDKDSLKKCSEIWLHCNCIGLPEDLKCPKLKVFIVNSGDPSLEISQKLFGGMQKLKVLGLSNLSFSSLHSSLHLLKNLRSLCLHQSSLGDQIAVVGELKKLEILSFVKSDIKHLPRVIGQLTKLKLLDLSDCSELEMIAPNVISSLSMLEELCMGNSFHHWDTEGKHNASLVELEHLSHLTNLDIHVPDYRVMSKDLFSRNLERYRIFVGDVWDWEGAYETSRTLKIKLKDRAYRLELGILMLLQKTEDLYILELNGVKSVICELDREGFPLLKHLHLHNSPDIQYIINMMDEVPSNILLFPMLESLFLYNLVSLEKIYHGIPRTQSFGKLQSLEVENCNKLRNLFSLSMAQGLSQLQSIKITSCLNMEEVVAEETEEFDGRNEGIDAMEFTQLHFISLQYLPRLSKFYSKEKTSCVSETQSKSLIADVRFREIILNDELLQTPTLLFENKIVFPKLEEMNLGSINTDRLWNGQLPAVSIQNLQRLVVAECENLKYIFSSSMVKSLVQLKHLTVRNCKSLEEIVVAEASTEEEIMSKMLFPKLEGIALWWLPKLKQFCTGSLIECPLLKRLRISWCSKFQTFISDFRGTNFSFSNEAGELNLEEKCSNATQPLFDEKVLFPRLAEIEILELDNLENIWHNQLAAGSFCELRSIEIEDCPKLVNVFPSILLRRFKRLETLRIESCELLEEIFELQGLIGEENEASDAFQLRDLDLEYLPKLKQIWKEDPQEIHNFRNLHSIIVSYCDALNNLFPFSIARDLPHLGKLEIEQCVSVREIVAKVEEDEAVPRFEFPQLISLRLADLLEFRSFYPGKHTLAISNLEELSLGGKGTSTTSIIRWHSKLGSDVDSRLKVLKLLNFKKNSDPIPFGFLQRLRNLETLSVRRSSFKRLFLNEGLVDEEHKLKFTNLVIDSVNDIRHLWEENHVVLPLLQNLKTLQVNFCQSLVNLAPSSASFQNLSTLEVHSCDGLLNLITSSTAKSLVQLVKLRIRYCENVTEIVAEQEDETNNEIVFSKLEYLELVALESLTSFCSGNYTFKFPSLKEMVVQNCPKMRFFSPGAVSTPKLQGVVWQRYPKNERRWQGDLNSTIRQLYTEMVGLWHLKLSSFPQLKETWLGQLPANFNSQLSFVTVDECASLSTAMPSNVLQFMHHLEYLTVKNCDSLEGVFNLESLNAEEGHPLLCAKLAKLKLIDLPRLRHIWNKDPEGILDFKNLEVLKVHNCSSLRNIFTPSMALGLVQLRKIEIRNCSMVEEIITEERAEQASIDRFIFPLLKVIILESLPNLTSIYSGSAILEIPSLEDITIDSCPHMKTFVSSILRENDHKVAFPNLKKLSVEWNEIVEVIRHDQFREEFFCKLEDLGLVHFPSDYVNFPSDFLQRFTNLENLVVNDASFEEIVQHEETNSGKKHIGVLAQLKKLKLSRLPKLVHLSNEDSQPRSVFQNLEELVVFNCGRLKILVPSSTSFQCLTTLKVSKCHGLINLMTSSTAKHFVQLRCMSITECDMVEEIVVNKEHEAENEVVFPKLSWMKLSCLPNLTSFHLGNCTFMLPSLEEVEVKECPKMETFSQGVISTPELERVITESDLKGYFWEDDLNSTIQKLLVETGNGVAQSKLPSSSKQPILACEAGQTKKDGLSVVSGGKAAEVLLVSETPDTITNLPPIVETIHETNKHVSKVVLNDEEEDSKQDQSSSISMSSETQICLQVQKVPLVTDDSGPPREKVMPASSVQKSGYVSHAIVDELGPMSTSTASFTDSIPASKTSSVDLIKEKSYSPADFVFGITKNLPGDLDATTKPITQEKATRSVVRERENSQLAITCRDFHETSNDKEDPTQRQNSLTNVDSRTHISLQFEKDTQGIAEERATPGNSIQQSNPMSPSITTWKDLAHDSHNASKDKEDPTQHRNSPTAMDTITHISQQFKKDSQAIAKSEPSQEQVRPDSSIQQSNSISPAIAVEGDATSTLAFPTKISSHSPPNFESLFASMEQLLKTSPASSSQSASYSNTQAESHKSSGMSLETYDYSMAVIKKILTKPLEEVARSYDSLSLLSALKNLKNCPLLNSQQSEIIQIYVENFDSLVTYHPFYEQQIDRTSALKLSIKDGKEGITELKTLYEDLSSKTVNLISVKEALKKKLREIEEEEDHIQEKMEVLYAQLVNGKEKLETGIYALPESERQQREAQDRANDANDHWAKIRGLLA</sequence>
<evidence type="ECO:0000256" key="5">
    <source>
        <dbReference type="SAM" id="Coils"/>
    </source>
</evidence>
<feature type="compositionally biased region" description="Low complexity" evidence="6">
    <location>
        <begin position="2485"/>
        <end position="2494"/>
    </location>
</feature>
<evidence type="ECO:0000313" key="10">
    <source>
        <dbReference type="Proteomes" id="UP001314170"/>
    </source>
</evidence>
<dbReference type="InterPro" id="IPR027417">
    <property type="entry name" value="P-loop_NTPase"/>
</dbReference>
<dbReference type="GO" id="GO:0006952">
    <property type="term" value="P:defense response"/>
    <property type="evidence" value="ECO:0007669"/>
    <property type="project" value="UniProtKB-KW"/>
</dbReference>
<feature type="coiled-coil region" evidence="5">
    <location>
        <begin position="35"/>
        <end position="62"/>
    </location>
</feature>
<evidence type="ECO:0000256" key="1">
    <source>
        <dbReference type="ARBA" id="ARBA00008894"/>
    </source>
</evidence>
<feature type="region of interest" description="Disordered" evidence="6">
    <location>
        <begin position="2412"/>
        <end position="2439"/>
    </location>
</feature>
<organism evidence="9 10">
    <name type="scientific">Dovyalis caffra</name>
    <dbReference type="NCBI Taxonomy" id="77055"/>
    <lineage>
        <taxon>Eukaryota</taxon>
        <taxon>Viridiplantae</taxon>
        <taxon>Streptophyta</taxon>
        <taxon>Embryophyta</taxon>
        <taxon>Tracheophyta</taxon>
        <taxon>Spermatophyta</taxon>
        <taxon>Magnoliopsida</taxon>
        <taxon>eudicotyledons</taxon>
        <taxon>Gunneridae</taxon>
        <taxon>Pentapetalae</taxon>
        <taxon>rosids</taxon>
        <taxon>fabids</taxon>
        <taxon>Malpighiales</taxon>
        <taxon>Salicaceae</taxon>
        <taxon>Flacourtieae</taxon>
        <taxon>Dovyalis</taxon>
    </lineage>
</organism>
<feature type="domain" description="NB-ARC" evidence="7">
    <location>
        <begin position="166"/>
        <end position="324"/>
    </location>
</feature>
<evidence type="ECO:0000259" key="8">
    <source>
        <dbReference type="Pfam" id="PF23247"/>
    </source>
</evidence>
<keyword evidence="2" id="KW-0547">Nucleotide-binding</keyword>
<evidence type="ECO:0000256" key="6">
    <source>
        <dbReference type="SAM" id="MobiDB-lite"/>
    </source>
</evidence>
<dbReference type="InterPro" id="IPR032675">
    <property type="entry name" value="LRR_dom_sf"/>
</dbReference>
<feature type="compositionally biased region" description="Polar residues" evidence="6">
    <location>
        <begin position="2326"/>
        <end position="2341"/>
    </location>
</feature>
<dbReference type="Pfam" id="PF23247">
    <property type="entry name" value="LRR_RPS2"/>
    <property type="match status" value="6"/>
</dbReference>
<comment type="caution">
    <text evidence="9">The sequence shown here is derived from an EMBL/GenBank/DDBJ whole genome shotgun (WGS) entry which is preliminary data.</text>
</comment>